<dbReference type="GO" id="GO:0003676">
    <property type="term" value="F:nucleic acid binding"/>
    <property type="evidence" value="ECO:0007669"/>
    <property type="project" value="InterPro"/>
</dbReference>
<dbReference type="OrthoDB" id="4848741at2759"/>
<feature type="domain" description="3'-5' exonuclease" evidence="2">
    <location>
        <begin position="336"/>
        <end position="540"/>
    </location>
</feature>
<evidence type="ECO:0000259" key="2">
    <source>
        <dbReference type="SMART" id="SM00474"/>
    </source>
</evidence>
<dbReference type="SUPFAM" id="SSF53098">
    <property type="entry name" value="Ribonuclease H-like"/>
    <property type="match status" value="1"/>
</dbReference>
<proteinExistence type="predicted"/>
<evidence type="ECO:0000256" key="1">
    <source>
        <dbReference type="SAM" id="MobiDB-lite"/>
    </source>
</evidence>
<name>A0A010S640_9PEZI</name>
<feature type="region of interest" description="Disordered" evidence="1">
    <location>
        <begin position="1"/>
        <end position="44"/>
    </location>
</feature>
<dbReference type="KEGG" id="cfj:CFIO01_02293"/>
<sequence>MAFLRRTQRSGGYARRRYRRPTVGYGRRKDGAQVRNTSSKRTLEAQSLGEATNTAFDSAGGASVSFFASGDRQGQNYWEIPVSAMLGTYMEQNTVSKLHLTGIALEGDVYANADIEVFAMNILGTLSTPSPVQIYPEDKRFQFGYGDPSILGRTDNPRVKELTYAAFGALAQDGSLFGAPLHSDKSSRAMVCEARGSGVKPICHKSGRATLLLSMRSVDSSAASHVRKMSARWYWPVNQSVSLSAVKEETGVVLDYNSVLFMGVRPHTEIGLPRVKGEGSGNTRAFGYLKSFRPAPQGFDERLPRHQQHSPKEEGGHGRHMKTLETRSMSAGGIRYSLVDSAESMSNLLTSIHNLPIGLPSLFVDLEGVSLSRNGSISLITIFVLPRSHVYLVDIHTMQSTAFSTVVGGTTLKQILESPDITKVFFDVRNDSDALFHHYQVKLSGIEDVQLMENAARPRGQRRYLNGLDKCIGLYAPLSSEEKAHWKAAKEAGLNLFHPSRGGSYEVFNSRPMSAPIKIYCINDVRYLPHLRETLWRRLDGVWRQRVVEETKTRILESQSPSYEPQSQTKKFGPWGQA</sequence>
<dbReference type="SMART" id="SM00474">
    <property type="entry name" value="35EXOc"/>
    <property type="match status" value="1"/>
</dbReference>
<organism evidence="3 4">
    <name type="scientific">Colletotrichum fioriniae PJ7</name>
    <dbReference type="NCBI Taxonomy" id="1445577"/>
    <lineage>
        <taxon>Eukaryota</taxon>
        <taxon>Fungi</taxon>
        <taxon>Dikarya</taxon>
        <taxon>Ascomycota</taxon>
        <taxon>Pezizomycotina</taxon>
        <taxon>Sordariomycetes</taxon>
        <taxon>Hypocreomycetidae</taxon>
        <taxon>Glomerellales</taxon>
        <taxon>Glomerellaceae</taxon>
        <taxon>Colletotrichum</taxon>
        <taxon>Colletotrichum acutatum species complex</taxon>
    </lineage>
</organism>
<dbReference type="AlphaFoldDB" id="A0A010S640"/>
<comment type="caution">
    <text evidence="3">The sequence shown here is derived from an EMBL/GenBank/DDBJ whole genome shotgun (WGS) entry which is preliminary data.</text>
</comment>
<gene>
    <name evidence="3" type="ORF">CFIO01_02293</name>
</gene>
<reference evidence="3 4" key="1">
    <citation type="submission" date="2014-02" db="EMBL/GenBank/DDBJ databases">
        <title>The genome sequence of Colletotrichum fioriniae PJ7.</title>
        <authorList>
            <person name="Baroncelli R."/>
            <person name="Thon M.R."/>
        </authorList>
    </citation>
    <scope>NUCLEOTIDE SEQUENCE [LARGE SCALE GENOMIC DNA]</scope>
    <source>
        <strain evidence="3 4">PJ7</strain>
    </source>
</reference>
<dbReference type="PANTHER" id="PTHR43040">
    <property type="entry name" value="RIBONUCLEASE D"/>
    <property type="match status" value="1"/>
</dbReference>
<dbReference type="GO" id="GO:0006139">
    <property type="term" value="P:nucleobase-containing compound metabolic process"/>
    <property type="evidence" value="ECO:0007669"/>
    <property type="project" value="InterPro"/>
</dbReference>
<accession>A0A010S640</accession>
<dbReference type="InterPro" id="IPR036397">
    <property type="entry name" value="RNaseH_sf"/>
</dbReference>
<dbReference type="Gene3D" id="3.30.420.10">
    <property type="entry name" value="Ribonuclease H-like superfamily/Ribonuclease H"/>
    <property type="match status" value="1"/>
</dbReference>
<dbReference type="InterPro" id="IPR012337">
    <property type="entry name" value="RNaseH-like_sf"/>
</dbReference>
<dbReference type="EMBL" id="JARH01000022">
    <property type="protein sequence ID" value="EXF86234.1"/>
    <property type="molecule type" value="Genomic_DNA"/>
</dbReference>
<feature type="region of interest" description="Disordered" evidence="1">
    <location>
        <begin position="556"/>
        <end position="578"/>
    </location>
</feature>
<dbReference type="HOGENOM" id="CLU_471722_0_0_1"/>
<evidence type="ECO:0000313" key="4">
    <source>
        <dbReference type="Proteomes" id="UP000020467"/>
    </source>
</evidence>
<dbReference type="Proteomes" id="UP000020467">
    <property type="component" value="Unassembled WGS sequence"/>
</dbReference>
<feature type="compositionally biased region" description="Low complexity" evidence="1">
    <location>
        <begin position="557"/>
        <end position="568"/>
    </location>
</feature>
<evidence type="ECO:0000313" key="3">
    <source>
        <dbReference type="EMBL" id="EXF86234.1"/>
    </source>
</evidence>
<dbReference type="InterPro" id="IPR002562">
    <property type="entry name" value="3'-5'_exonuclease_dom"/>
</dbReference>
<dbReference type="PANTHER" id="PTHR43040:SF1">
    <property type="entry name" value="RIBONUCLEASE D"/>
    <property type="match status" value="1"/>
</dbReference>
<dbReference type="GO" id="GO:0008408">
    <property type="term" value="F:3'-5' exonuclease activity"/>
    <property type="evidence" value="ECO:0007669"/>
    <property type="project" value="InterPro"/>
</dbReference>
<dbReference type="eggNOG" id="ENOG502S8YH">
    <property type="taxonomic scope" value="Eukaryota"/>
</dbReference>
<protein>
    <recommendedName>
        <fullName evidence="2">3'-5' exonuclease domain-containing protein</fullName>
    </recommendedName>
</protein>
<dbReference type="Pfam" id="PF01612">
    <property type="entry name" value="DNA_pol_A_exo1"/>
    <property type="match status" value="1"/>
</dbReference>
<feature type="region of interest" description="Disordered" evidence="1">
    <location>
        <begin position="299"/>
        <end position="319"/>
    </location>
</feature>
<keyword evidence="4" id="KW-1185">Reference proteome</keyword>